<accession>A0A8X7NM47</accession>
<keyword evidence="3" id="KW-1000">Mitochondrion outer membrane</keyword>
<comment type="caution">
    <text evidence="7">The sequence shown here is derived from an EMBL/GenBank/DDBJ whole genome shotgun (WGS) entry which is preliminary data.</text>
</comment>
<evidence type="ECO:0000256" key="4">
    <source>
        <dbReference type="ARBA" id="ARBA00022946"/>
    </source>
</evidence>
<dbReference type="InterPro" id="IPR036291">
    <property type="entry name" value="NAD(P)-bd_dom_sf"/>
</dbReference>
<evidence type="ECO:0000313" key="7">
    <source>
        <dbReference type="EMBL" id="KAF6051027.1"/>
    </source>
</evidence>
<dbReference type="GO" id="GO:0051170">
    <property type="term" value="P:import into nucleus"/>
    <property type="evidence" value="ECO:0007669"/>
    <property type="project" value="TreeGrafter"/>
</dbReference>
<dbReference type="Gene3D" id="3.40.50.720">
    <property type="entry name" value="NAD(P)-binding Rossmann-like Domain"/>
    <property type="match status" value="1"/>
</dbReference>
<dbReference type="OrthoDB" id="430436at2759"/>
<dbReference type="EMBL" id="JABWAB010000005">
    <property type="protein sequence ID" value="KAF6051027.1"/>
    <property type="molecule type" value="Genomic_DNA"/>
</dbReference>
<dbReference type="PANTHER" id="PTHR14097:SF7">
    <property type="entry name" value="OXIDOREDUCTASE HTATIP2"/>
    <property type="match status" value="1"/>
</dbReference>
<reference evidence="7" key="1">
    <citation type="submission" date="2020-03" db="EMBL/GenBank/DDBJ databases">
        <title>FDA dAtabase for Regulatory Grade micrObial Sequences (FDA-ARGOS): Supporting development and validation of Infectious Disease Dx tests.</title>
        <authorList>
            <person name="Campos J."/>
            <person name="Goldberg B."/>
            <person name="Tallon L."/>
            <person name="Sadzewicz L."/>
            <person name="Vavikolanu K."/>
            <person name="Mehta A."/>
            <person name="Aluvathingal J."/>
            <person name="Nadendla S."/>
            <person name="Nandy P."/>
            <person name="Geyer C."/>
            <person name="Yan Y."/>
            <person name="Sichtig H."/>
        </authorList>
    </citation>
    <scope>NUCLEOTIDE SEQUENCE [LARGE SCALE GENOMIC DNA]</scope>
    <source>
        <strain evidence="7">FDAARGOS_652</strain>
    </source>
</reference>
<dbReference type="PANTHER" id="PTHR14097">
    <property type="entry name" value="OXIDOREDUCTASE HTATIP2"/>
    <property type="match status" value="1"/>
</dbReference>
<evidence type="ECO:0000256" key="3">
    <source>
        <dbReference type="ARBA" id="ARBA00022787"/>
    </source>
</evidence>
<keyword evidence="5" id="KW-0496">Mitochondrion</keyword>
<comment type="similarity">
    <text evidence="2">Belongs to the FMP52 family.</text>
</comment>
<evidence type="ECO:0000256" key="6">
    <source>
        <dbReference type="ARBA" id="ARBA00023136"/>
    </source>
</evidence>
<organism evidence="7 8">
    <name type="scientific">Candida parapsilosis</name>
    <name type="common">Yeast</name>
    <dbReference type="NCBI Taxonomy" id="5480"/>
    <lineage>
        <taxon>Eukaryota</taxon>
        <taxon>Fungi</taxon>
        <taxon>Dikarya</taxon>
        <taxon>Ascomycota</taxon>
        <taxon>Saccharomycotina</taxon>
        <taxon>Pichiomycetes</taxon>
        <taxon>Debaryomycetaceae</taxon>
        <taxon>Candida/Lodderomyces clade</taxon>
        <taxon>Candida</taxon>
    </lineage>
</organism>
<keyword evidence="4" id="KW-0809">Transit peptide</keyword>
<sequence length="237" mass="25597">MSLFVLGSTGLVGGFVVQNALKSKDWSKVITLSRRKPQFATTTPEAESRLDALVETDSSKWGSIIKDINPSPYAYISSFGTTRAAAGSAEKFKAIDYGINYEAAKSAKDNGVKTLVLVSAIGANANSPFLYFKTKGQLEDDIIALGFDHTIILRPGQLNGEREGKERNSEWPQKIANFIQSIPGVASVLMSIEASDVGKIAVDFAERAQRGEVSEKVKIVGGGELRALAEKLKQQQK</sequence>
<evidence type="ECO:0000256" key="5">
    <source>
        <dbReference type="ARBA" id="ARBA00023128"/>
    </source>
</evidence>
<dbReference type="GO" id="GO:0005741">
    <property type="term" value="C:mitochondrial outer membrane"/>
    <property type="evidence" value="ECO:0007669"/>
    <property type="project" value="UniProtKB-SubCell"/>
</dbReference>
<name>A0A8X7NM47_CANPA</name>
<evidence type="ECO:0000256" key="2">
    <source>
        <dbReference type="ARBA" id="ARBA00006617"/>
    </source>
</evidence>
<comment type="subcellular location">
    <subcellularLocation>
        <location evidence="1">Mitochondrion outer membrane</location>
        <topology evidence="1">Peripheral membrane protein</topology>
    </subcellularLocation>
</comment>
<dbReference type="Pfam" id="PF08732">
    <property type="entry name" value="HIM1"/>
    <property type="match status" value="1"/>
</dbReference>
<dbReference type="Proteomes" id="UP000590412">
    <property type="component" value="Unassembled WGS sequence"/>
</dbReference>
<dbReference type="InterPro" id="IPR014843">
    <property type="entry name" value="Him1/Fmp52"/>
</dbReference>
<evidence type="ECO:0000256" key="1">
    <source>
        <dbReference type="ARBA" id="ARBA00004450"/>
    </source>
</evidence>
<gene>
    <name evidence="7" type="ORF">FOB60_003695</name>
</gene>
<proteinExistence type="inferred from homology"/>
<keyword evidence="6" id="KW-0472">Membrane</keyword>
<dbReference type="AlphaFoldDB" id="A0A8X7NM47"/>
<dbReference type="SUPFAM" id="SSF51735">
    <property type="entry name" value="NAD(P)-binding Rossmann-fold domains"/>
    <property type="match status" value="1"/>
</dbReference>
<protein>
    <submittedName>
        <fullName evidence="7">NADH(P)-binding family protein</fullName>
    </submittedName>
</protein>
<dbReference type="FunFam" id="3.40.50.720:FF:000366">
    <property type="entry name" value="Protein FMP52, mitochondrial"/>
    <property type="match status" value="1"/>
</dbReference>
<evidence type="ECO:0000313" key="8">
    <source>
        <dbReference type="Proteomes" id="UP000590412"/>
    </source>
</evidence>